<dbReference type="InParanoid" id="A0A482WHF0"/>
<comment type="caution">
    <text evidence="2">The sequence shown here is derived from an EMBL/GenBank/DDBJ whole genome shotgun (WGS) entry which is preliminary data.</text>
</comment>
<proteinExistence type="predicted"/>
<dbReference type="AlphaFoldDB" id="A0A482WHF0"/>
<dbReference type="Proteomes" id="UP000291343">
    <property type="component" value="Unassembled WGS sequence"/>
</dbReference>
<dbReference type="EMBL" id="QKKF02035523">
    <property type="protein sequence ID" value="RZF32937.1"/>
    <property type="molecule type" value="Genomic_DNA"/>
</dbReference>
<reference evidence="2 3" key="1">
    <citation type="journal article" date="2017" name="Gigascience">
        <title>Genome sequence of the small brown planthopper, Laodelphax striatellus.</title>
        <authorList>
            <person name="Zhu J."/>
            <person name="Jiang F."/>
            <person name="Wang X."/>
            <person name="Yang P."/>
            <person name="Bao Y."/>
            <person name="Zhao W."/>
            <person name="Wang W."/>
            <person name="Lu H."/>
            <person name="Wang Q."/>
            <person name="Cui N."/>
            <person name="Li J."/>
            <person name="Chen X."/>
            <person name="Luo L."/>
            <person name="Yu J."/>
            <person name="Kang L."/>
            <person name="Cui F."/>
        </authorList>
    </citation>
    <scope>NUCLEOTIDE SEQUENCE [LARGE SCALE GENOMIC DNA]</scope>
    <source>
        <strain evidence="2">Lst14</strain>
    </source>
</reference>
<protein>
    <submittedName>
        <fullName evidence="2">Uncharacterized protein</fullName>
    </submittedName>
</protein>
<evidence type="ECO:0000313" key="3">
    <source>
        <dbReference type="Proteomes" id="UP000291343"/>
    </source>
</evidence>
<evidence type="ECO:0000313" key="2">
    <source>
        <dbReference type="EMBL" id="RZF32937.1"/>
    </source>
</evidence>
<feature type="region of interest" description="Disordered" evidence="1">
    <location>
        <begin position="44"/>
        <end position="70"/>
    </location>
</feature>
<gene>
    <name evidence="2" type="ORF">LSTR_LSTR013328</name>
</gene>
<accession>A0A482WHF0</accession>
<name>A0A482WHF0_LAOST</name>
<evidence type="ECO:0000256" key="1">
    <source>
        <dbReference type="SAM" id="MobiDB-lite"/>
    </source>
</evidence>
<sequence>MTQMQVNGFRGCCEDAAVLLNCFDIETTAAAVAAGATRIEKEMWSGSEEKEKGQRIKEKETAKDAGSDIRRNRTELKKPRCCIRNGYFCNRYSVCSLKKRGDPNFIQFIYSSQLSDLLVEQRKRASIDSLLLALPVLRNRCKKPSNNMATERQTVL</sequence>
<keyword evidence="3" id="KW-1185">Reference proteome</keyword>
<organism evidence="2 3">
    <name type="scientific">Laodelphax striatellus</name>
    <name type="common">Small brown planthopper</name>
    <name type="synonym">Delphax striatella</name>
    <dbReference type="NCBI Taxonomy" id="195883"/>
    <lineage>
        <taxon>Eukaryota</taxon>
        <taxon>Metazoa</taxon>
        <taxon>Ecdysozoa</taxon>
        <taxon>Arthropoda</taxon>
        <taxon>Hexapoda</taxon>
        <taxon>Insecta</taxon>
        <taxon>Pterygota</taxon>
        <taxon>Neoptera</taxon>
        <taxon>Paraneoptera</taxon>
        <taxon>Hemiptera</taxon>
        <taxon>Auchenorrhyncha</taxon>
        <taxon>Fulgoroidea</taxon>
        <taxon>Delphacidae</taxon>
        <taxon>Criomorphinae</taxon>
        <taxon>Laodelphax</taxon>
    </lineage>
</organism>